<dbReference type="InterPro" id="IPR018899">
    <property type="entry name" value="Conjug_transposon_Tra0"/>
</dbReference>
<evidence type="ECO:0000313" key="2">
    <source>
        <dbReference type="EMBL" id="MBB4038317.1"/>
    </source>
</evidence>
<protein>
    <recommendedName>
        <fullName evidence="4">Conjugative transposon protein TraO</fullName>
    </recommendedName>
</protein>
<evidence type="ECO:0000256" key="1">
    <source>
        <dbReference type="SAM" id="SignalP"/>
    </source>
</evidence>
<evidence type="ECO:0008006" key="4">
    <source>
        <dbReference type="Google" id="ProtNLM"/>
    </source>
</evidence>
<dbReference type="RefSeq" id="WP_183309102.1">
    <property type="nucleotide sequence ID" value="NZ_JACIEP010000029.1"/>
</dbReference>
<feature type="signal peptide" evidence="1">
    <location>
        <begin position="1"/>
        <end position="22"/>
    </location>
</feature>
<gene>
    <name evidence="2" type="ORF">GGR21_004249</name>
</gene>
<dbReference type="AlphaFoldDB" id="A0A840CQD5"/>
<keyword evidence="1" id="KW-0732">Signal</keyword>
<sequence>MRQLSFIIAFVLCLLFADQAHAQRQLPGMQGIQVTGGMVDGIYSSKQDNEAGYYFGLAMATYVKNGNKWVFGAEFMERYYPYRETRIPVSQFTAEGGYYLKFLSDPSKTVLFYLGSSALAGYETSNWGEKTLYDGSTLRHKDAFIYGGAITLELETYLTDRIVLLLSGRERILWGNSTGHFHTQFGIGLKFIIN</sequence>
<organism evidence="2 3">
    <name type="scientific">Dysgonomonas hofstadii</name>
    <dbReference type="NCBI Taxonomy" id="637886"/>
    <lineage>
        <taxon>Bacteria</taxon>
        <taxon>Pseudomonadati</taxon>
        <taxon>Bacteroidota</taxon>
        <taxon>Bacteroidia</taxon>
        <taxon>Bacteroidales</taxon>
        <taxon>Dysgonomonadaceae</taxon>
        <taxon>Dysgonomonas</taxon>
    </lineage>
</organism>
<comment type="caution">
    <text evidence="2">The sequence shown here is derived from an EMBL/GenBank/DDBJ whole genome shotgun (WGS) entry which is preliminary data.</text>
</comment>
<feature type="chain" id="PRO_5032686025" description="Conjugative transposon protein TraO" evidence="1">
    <location>
        <begin position="23"/>
        <end position="194"/>
    </location>
</feature>
<accession>A0A840CQD5</accession>
<name>A0A840CQD5_9BACT</name>
<dbReference type="Pfam" id="PF10626">
    <property type="entry name" value="TraO"/>
    <property type="match status" value="1"/>
</dbReference>
<reference evidence="2 3" key="1">
    <citation type="submission" date="2020-08" db="EMBL/GenBank/DDBJ databases">
        <title>Genomic Encyclopedia of Type Strains, Phase IV (KMG-IV): sequencing the most valuable type-strain genomes for metagenomic binning, comparative biology and taxonomic classification.</title>
        <authorList>
            <person name="Goeker M."/>
        </authorList>
    </citation>
    <scope>NUCLEOTIDE SEQUENCE [LARGE SCALE GENOMIC DNA]</scope>
    <source>
        <strain evidence="2 3">DSM 104969</strain>
    </source>
</reference>
<proteinExistence type="predicted"/>
<dbReference type="Proteomes" id="UP000555103">
    <property type="component" value="Unassembled WGS sequence"/>
</dbReference>
<keyword evidence="3" id="KW-1185">Reference proteome</keyword>
<dbReference type="EMBL" id="JACIEP010000029">
    <property type="protein sequence ID" value="MBB4038317.1"/>
    <property type="molecule type" value="Genomic_DNA"/>
</dbReference>
<evidence type="ECO:0000313" key="3">
    <source>
        <dbReference type="Proteomes" id="UP000555103"/>
    </source>
</evidence>